<dbReference type="PANTHER" id="PTHR33408">
    <property type="entry name" value="TRANSPOSASE"/>
    <property type="match status" value="1"/>
</dbReference>
<dbReference type="Pfam" id="PF05598">
    <property type="entry name" value="DUF772"/>
    <property type="match status" value="1"/>
</dbReference>
<dbReference type="InterPro" id="IPR025668">
    <property type="entry name" value="Tnp_DDE_dom"/>
</dbReference>
<dbReference type="InterPro" id="IPR008490">
    <property type="entry name" value="Transposase_InsH_N"/>
</dbReference>
<dbReference type="Pfam" id="PF13751">
    <property type="entry name" value="DDE_Tnp_1_6"/>
    <property type="match status" value="1"/>
</dbReference>
<organism evidence="3 4">
    <name type="scientific">Acetobacterium wieringae</name>
    <dbReference type="NCBI Taxonomy" id="52694"/>
    <lineage>
        <taxon>Bacteria</taxon>
        <taxon>Bacillati</taxon>
        <taxon>Bacillota</taxon>
        <taxon>Clostridia</taxon>
        <taxon>Eubacteriales</taxon>
        <taxon>Eubacteriaceae</taxon>
        <taxon>Acetobacterium</taxon>
    </lineage>
</organism>
<name>A0A1F2PL29_9FIRM</name>
<comment type="caution">
    <text evidence="3">The sequence shown here is derived from an EMBL/GenBank/DDBJ whole genome shotgun (WGS) entry which is preliminary data.</text>
</comment>
<accession>A0A1F2PL29</accession>
<sequence length="510" mass="58883">MLRIESKQSSFHCLLYNKIPENHILKQIKKAVDFSFINALLENSYCKNFGRPAKEPELMCKLLFLEHIYNLSDEKVIEEASYNLTYLYFLDINPEDTLPERSLLSKFRKLKLGEELLDEIIIEIVRQCVEKGIIKKESVSIDATHVEANTIKKSPERLMKHLARKIIKSYQDETKEELENLPEVPDYKEISDHKEAKQVMKDYLETVIEITESSTTLDTCKTSRMIEKAKEILSEPKFINQTGIRSLIDEDARVGRKSKTANFFGYKVEFIMTTDQRIITAVRTANGAYVDGTLIEELLSDTLTSGLTISEFYGDKAYFRKSILEKVEALEASAYIPVSSAAYRIDESEFSYNKDSDQWFCSQGNQTVDRKYYKRKRKDTTSGFQEGYTYYFILETCKSCPKHDQCAKKSARKILDIGINTLEFYEISQNQKTDEFKEKYKKRAIIEGKNAELKRFHGLGRAKSFGLVSMSKQAKLAAIAVNLKRIAAIMTAKSSCFFEMLVRIRIHFAF</sequence>
<dbReference type="Proteomes" id="UP000176244">
    <property type="component" value="Unassembled WGS sequence"/>
</dbReference>
<dbReference type="OrthoDB" id="9789070at2"/>
<evidence type="ECO:0008006" key="5">
    <source>
        <dbReference type="Google" id="ProtNLM"/>
    </source>
</evidence>
<dbReference type="EMBL" id="LKEU01000021">
    <property type="protein sequence ID" value="OFV71431.1"/>
    <property type="molecule type" value="Genomic_DNA"/>
</dbReference>
<dbReference type="PANTHER" id="PTHR33408:SF2">
    <property type="entry name" value="TRANSPOSASE DDE DOMAIN-CONTAINING PROTEIN"/>
    <property type="match status" value="1"/>
</dbReference>
<dbReference type="InterPro" id="IPR047629">
    <property type="entry name" value="IS1182_transpos"/>
</dbReference>
<evidence type="ECO:0000313" key="4">
    <source>
        <dbReference type="Proteomes" id="UP000176244"/>
    </source>
</evidence>
<feature type="domain" description="Transposase InsH N-terminal" evidence="1">
    <location>
        <begin position="15"/>
        <end position="109"/>
    </location>
</feature>
<feature type="domain" description="Transposase DDE" evidence="2">
    <location>
        <begin position="361"/>
        <end position="486"/>
    </location>
</feature>
<protein>
    <recommendedName>
        <fullName evidence="5">IS1182 family transposase</fullName>
    </recommendedName>
</protein>
<proteinExistence type="predicted"/>
<evidence type="ECO:0000313" key="3">
    <source>
        <dbReference type="EMBL" id="OFV71431.1"/>
    </source>
</evidence>
<gene>
    <name evidence="3" type="ORF">ACWI_10470</name>
</gene>
<dbReference type="STRING" id="52694.ACWI_10470"/>
<evidence type="ECO:0000259" key="1">
    <source>
        <dbReference type="Pfam" id="PF05598"/>
    </source>
</evidence>
<dbReference type="RefSeq" id="WP_070370392.1">
    <property type="nucleotide sequence ID" value="NZ_LKEU01000021.1"/>
</dbReference>
<evidence type="ECO:0000259" key="2">
    <source>
        <dbReference type="Pfam" id="PF13751"/>
    </source>
</evidence>
<dbReference type="NCBIfam" id="NF033551">
    <property type="entry name" value="transpos_IS1182"/>
    <property type="match status" value="1"/>
</dbReference>
<dbReference type="AlphaFoldDB" id="A0A1F2PL29"/>
<reference evidence="3 4" key="1">
    <citation type="submission" date="2015-09" db="EMBL/GenBank/DDBJ databases">
        <title>Genome sequence of Acetobacterium wieringae DSM 1911.</title>
        <authorList>
            <person name="Poehlein A."/>
            <person name="Bengelsdorf F.R."/>
            <person name="Schiel-Bengelsdorf B."/>
            <person name="Duerre P."/>
            <person name="Daniel R."/>
        </authorList>
    </citation>
    <scope>NUCLEOTIDE SEQUENCE [LARGE SCALE GENOMIC DNA]</scope>
    <source>
        <strain evidence="3 4">DSM 1911</strain>
    </source>
</reference>